<dbReference type="Proteomes" id="UP001174909">
    <property type="component" value="Unassembled WGS sequence"/>
</dbReference>
<sequence length="209" mass="23290">MADFFDLEKFPGRRGMRRSPYGNMEFALVADGVPVGEVYEILSTPGGVDRAFRKLDSIKGHVVWWEAGAQPPQMLADGEVVMSTAYNGRIFDAQVVENQPFQIVWDGQVLDHTQLAIVAGAPNLDVALRFLAYAAQPASMAAISGYISYSPSRLSAMHLVATHVETGVEMEPHMPVTPERLERSVFNDWLWWADYGDEVNDRFGAWLAR</sequence>
<keyword evidence="3" id="KW-1185">Reference proteome</keyword>
<reference evidence="2" key="1">
    <citation type="submission" date="2023-03" db="EMBL/GenBank/DDBJ databases">
        <authorList>
            <person name="Steffen K."/>
            <person name="Cardenas P."/>
        </authorList>
    </citation>
    <scope>NUCLEOTIDE SEQUENCE</scope>
</reference>
<proteinExistence type="predicted"/>
<gene>
    <name evidence="2" type="ORF">GBAR_LOCUS6729</name>
</gene>
<evidence type="ECO:0000313" key="3">
    <source>
        <dbReference type="Proteomes" id="UP001174909"/>
    </source>
</evidence>
<evidence type="ECO:0000256" key="1">
    <source>
        <dbReference type="ARBA" id="ARBA00022729"/>
    </source>
</evidence>
<accession>A0AA35W7H7</accession>
<dbReference type="PANTHER" id="PTHR30222">
    <property type="entry name" value="SPERMIDINE/PUTRESCINE-BINDING PERIPLASMIC PROTEIN"/>
    <property type="match status" value="1"/>
</dbReference>
<dbReference type="AlphaFoldDB" id="A0AA35W7H7"/>
<comment type="caution">
    <text evidence="2">The sequence shown here is derived from an EMBL/GenBank/DDBJ whole genome shotgun (WGS) entry which is preliminary data.</text>
</comment>
<keyword evidence="1" id="KW-0732">Signal</keyword>
<dbReference type="SUPFAM" id="SSF53850">
    <property type="entry name" value="Periplasmic binding protein-like II"/>
    <property type="match status" value="1"/>
</dbReference>
<dbReference type="Gene3D" id="3.40.190.10">
    <property type="entry name" value="Periplasmic binding protein-like II"/>
    <property type="match status" value="1"/>
</dbReference>
<name>A0AA35W7H7_GEOBA</name>
<dbReference type="PANTHER" id="PTHR30222:SF2">
    <property type="entry name" value="ABC TRANSPORTER SUBSTRATE-BINDING PROTEIN"/>
    <property type="match status" value="1"/>
</dbReference>
<protein>
    <submittedName>
        <fullName evidence="2">Uncharacterized protein</fullName>
    </submittedName>
</protein>
<dbReference type="InterPro" id="IPR006059">
    <property type="entry name" value="SBP"/>
</dbReference>
<organism evidence="2 3">
    <name type="scientific">Geodia barretti</name>
    <name type="common">Barrett's horny sponge</name>
    <dbReference type="NCBI Taxonomy" id="519541"/>
    <lineage>
        <taxon>Eukaryota</taxon>
        <taxon>Metazoa</taxon>
        <taxon>Porifera</taxon>
        <taxon>Demospongiae</taxon>
        <taxon>Heteroscleromorpha</taxon>
        <taxon>Tetractinellida</taxon>
        <taxon>Astrophorina</taxon>
        <taxon>Geodiidae</taxon>
        <taxon>Geodia</taxon>
    </lineage>
</organism>
<dbReference type="Pfam" id="PF13416">
    <property type="entry name" value="SBP_bac_8"/>
    <property type="match status" value="1"/>
</dbReference>
<dbReference type="EMBL" id="CASHTH010001011">
    <property type="protein sequence ID" value="CAI8010179.1"/>
    <property type="molecule type" value="Genomic_DNA"/>
</dbReference>
<evidence type="ECO:0000313" key="2">
    <source>
        <dbReference type="EMBL" id="CAI8010179.1"/>
    </source>
</evidence>